<reference evidence="4" key="1">
    <citation type="submission" date="2017-02" db="UniProtKB">
        <authorList>
            <consortium name="WormBaseParasite"/>
        </authorList>
    </citation>
    <scope>IDENTIFICATION</scope>
</reference>
<dbReference type="OrthoDB" id="192608at2759"/>
<dbReference type="PANTHER" id="PTHR21663">
    <property type="entry name" value="HYPOTHETICAL HEAT DOMAIN-CONTAINING"/>
    <property type="match status" value="1"/>
</dbReference>
<dbReference type="GO" id="GO:0042147">
    <property type="term" value="P:retrograde transport, endosome to Golgi"/>
    <property type="evidence" value="ECO:0007669"/>
    <property type="project" value="TreeGrafter"/>
</dbReference>
<evidence type="ECO:0000256" key="1">
    <source>
        <dbReference type="ARBA" id="ARBA00022737"/>
    </source>
</evidence>
<dbReference type="InterPro" id="IPR040108">
    <property type="entry name" value="Laa1/Sip1/HEATR5"/>
</dbReference>
<dbReference type="GO" id="GO:0006897">
    <property type="term" value="P:endocytosis"/>
    <property type="evidence" value="ECO:0007669"/>
    <property type="project" value="TreeGrafter"/>
</dbReference>
<dbReference type="PANTHER" id="PTHR21663:SF0">
    <property type="entry name" value="HEAT REPEAT-CONTAINING PROTEIN 5B"/>
    <property type="match status" value="1"/>
</dbReference>
<evidence type="ECO:0000313" key="4">
    <source>
        <dbReference type="WBParaSite" id="HNAJ_0000971901-mRNA-1"/>
    </source>
</evidence>
<reference evidence="2 3" key="2">
    <citation type="submission" date="2018-11" db="EMBL/GenBank/DDBJ databases">
        <authorList>
            <consortium name="Pathogen Informatics"/>
        </authorList>
    </citation>
    <scope>NUCLEOTIDE SEQUENCE [LARGE SCALE GENOMIC DNA]</scope>
</reference>
<protein>
    <submittedName>
        <fullName evidence="4">TOG domain-containing protein</fullName>
    </submittedName>
</protein>
<dbReference type="InterPro" id="IPR011989">
    <property type="entry name" value="ARM-like"/>
</dbReference>
<dbReference type="GO" id="GO:0005829">
    <property type="term" value="C:cytosol"/>
    <property type="evidence" value="ECO:0007669"/>
    <property type="project" value="GOC"/>
</dbReference>
<dbReference type="SUPFAM" id="SSF48371">
    <property type="entry name" value="ARM repeat"/>
    <property type="match status" value="1"/>
</dbReference>
<dbReference type="EMBL" id="UZAE01012721">
    <property type="protein sequence ID" value="VDO06350.1"/>
    <property type="molecule type" value="Genomic_DNA"/>
</dbReference>
<organism evidence="4">
    <name type="scientific">Rodentolepis nana</name>
    <name type="common">Dwarf tapeworm</name>
    <name type="synonym">Hymenolepis nana</name>
    <dbReference type="NCBI Taxonomy" id="102285"/>
    <lineage>
        <taxon>Eukaryota</taxon>
        <taxon>Metazoa</taxon>
        <taxon>Spiralia</taxon>
        <taxon>Lophotrochozoa</taxon>
        <taxon>Platyhelminthes</taxon>
        <taxon>Cestoda</taxon>
        <taxon>Eucestoda</taxon>
        <taxon>Cyclophyllidea</taxon>
        <taxon>Hymenolepididae</taxon>
        <taxon>Rodentolepis</taxon>
    </lineage>
</organism>
<dbReference type="STRING" id="102285.A0A0R3TQA7"/>
<gene>
    <name evidence="2" type="ORF">HNAJ_LOCUS9714</name>
</gene>
<keyword evidence="3" id="KW-1185">Reference proteome</keyword>
<proteinExistence type="predicted"/>
<dbReference type="WBParaSite" id="HNAJ_0000971901-mRNA-1">
    <property type="protein sequence ID" value="HNAJ_0000971901-mRNA-1"/>
    <property type="gene ID" value="HNAJ_0000971901"/>
</dbReference>
<dbReference type="GO" id="GO:0008104">
    <property type="term" value="P:intracellular protein localization"/>
    <property type="evidence" value="ECO:0007669"/>
    <property type="project" value="TreeGrafter"/>
</dbReference>
<dbReference type="GO" id="GO:0005794">
    <property type="term" value="C:Golgi apparatus"/>
    <property type="evidence" value="ECO:0007669"/>
    <property type="project" value="TreeGrafter"/>
</dbReference>
<evidence type="ECO:0000313" key="2">
    <source>
        <dbReference type="EMBL" id="VDO06350.1"/>
    </source>
</evidence>
<dbReference type="Gene3D" id="1.25.10.10">
    <property type="entry name" value="Leucine-rich Repeat Variant"/>
    <property type="match status" value="1"/>
</dbReference>
<dbReference type="Proteomes" id="UP000278807">
    <property type="component" value="Unassembled WGS sequence"/>
</dbReference>
<dbReference type="GO" id="GO:0030139">
    <property type="term" value="C:endocytic vesicle"/>
    <property type="evidence" value="ECO:0007669"/>
    <property type="project" value="TreeGrafter"/>
</dbReference>
<dbReference type="AlphaFoldDB" id="A0A0R3TQA7"/>
<accession>A0A0R3TQA7</accession>
<dbReference type="InterPro" id="IPR016024">
    <property type="entry name" value="ARM-type_fold"/>
</dbReference>
<evidence type="ECO:0000313" key="3">
    <source>
        <dbReference type="Proteomes" id="UP000278807"/>
    </source>
</evidence>
<dbReference type="GO" id="GO:0016020">
    <property type="term" value="C:membrane"/>
    <property type="evidence" value="ECO:0007669"/>
    <property type="project" value="TreeGrafter"/>
</dbReference>
<keyword evidence="1" id="KW-0677">Repeat</keyword>
<dbReference type="InterPro" id="IPR000357">
    <property type="entry name" value="HEAT"/>
</dbReference>
<sequence>MDLQPGLLLNDEAFARVPEQNKPVFIYDWLRSLDRRLSQSTKSDVKNVQSALIDQLMAQVSQGVGPPTRKLLGRCLAKIFTAGDTISLYKVLDTCNDILKDRDDNPTAINRRLTALTCLGIIYRSLGRLCGRCFEETAGILTKMMKQVESQTRCEILTTLREIVTGFGGAEAACFRDIYKIARSFINDRVPAVRLAVVQCLNSLAKNHVTFFTGDLDGVMSMCIKGLEGSNHAVRMEIAKLLGFVLAKTQLDAPVGGNNGNANQSSGNTSAGGALSSKLLINLWIISRYFVGV</sequence>
<name>A0A0R3TQA7_RODNA</name>
<dbReference type="Pfam" id="PF02985">
    <property type="entry name" value="HEAT"/>
    <property type="match status" value="1"/>
</dbReference>